<sequence length="259" mass="28795">MDITTEIITIASRKGGTGKTTTAFNLAFSLTEQGREVLLVDMDSQANLTSTIEIIEEVNYTIYDVITENVAIEQAIYETNIKDIDIIPASLDLANLEIEISDLEDRELLLSEVINDYNSNYDYIIIDTAPALDLTTINALSASNSVIATVRPSMYSFQGLEQLIDLVNLIKANINPDLDLEGILVTQVDRRTRVAKEFINDLSNLYQDKVFDISISQNIAVVEATIEGIPVYLYDSNSIAAKQYLELASEKNDRDILSI</sequence>
<dbReference type="Gene3D" id="3.40.50.300">
    <property type="entry name" value="P-loop containing nucleotide triphosphate hydrolases"/>
    <property type="match status" value="1"/>
</dbReference>
<dbReference type="SUPFAM" id="SSF52540">
    <property type="entry name" value="P-loop containing nucleoside triphosphate hydrolases"/>
    <property type="match status" value="1"/>
</dbReference>
<dbReference type="PIRSF" id="PIRSF009320">
    <property type="entry name" value="Nuc_binding_HP_1000"/>
    <property type="match status" value="1"/>
</dbReference>
<dbReference type="AlphaFoldDB" id="A0A285IHA2"/>
<dbReference type="InterPro" id="IPR025669">
    <property type="entry name" value="AAA_dom"/>
</dbReference>
<evidence type="ECO:0000313" key="7">
    <source>
        <dbReference type="Proteomes" id="UP000219573"/>
    </source>
</evidence>
<reference evidence="7" key="1">
    <citation type="submission" date="2017-09" db="EMBL/GenBank/DDBJ databases">
        <authorList>
            <person name="Varghese N."/>
            <person name="Submissions S."/>
        </authorList>
    </citation>
    <scope>NUCLEOTIDE SEQUENCE [LARGE SCALE GENOMIC DNA]</scope>
    <source>
        <strain evidence="7">MSL47</strain>
    </source>
</reference>
<comment type="subunit">
    <text evidence="3">Dimerizes in the presence of ATP but not ADP; ATP-binding is required for double-stranded (ds)DNA-binding. Interacts with DnaA.</text>
</comment>
<evidence type="ECO:0000256" key="3">
    <source>
        <dbReference type="ARBA" id="ARBA00062323"/>
    </source>
</evidence>
<dbReference type="RefSeq" id="WP_172432016.1">
    <property type="nucleotide sequence ID" value="NZ_OBDZ01000050.1"/>
</dbReference>
<dbReference type="PANTHER" id="PTHR13696:SF99">
    <property type="entry name" value="COBYRINIC ACID AC-DIAMIDE SYNTHASE"/>
    <property type="match status" value="1"/>
</dbReference>
<name>A0A285IHA2_9FIRM</name>
<dbReference type="EMBL" id="OBDZ01000050">
    <property type="protein sequence ID" value="SNY47380.1"/>
    <property type="molecule type" value="Genomic_DNA"/>
</dbReference>
<dbReference type="PANTHER" id="PTHR13696">
    <property type="entry name" value="P-LOOP CONTAINING NUCLEOSIDE TRIPHOSPHATE HYDROLASE"/>
    <property type="match status" value="1"/>
</dbReference>
<comment type="catalytic activity">
    <reaction evidence="2">
        <text>ATP + H2O = ADP + phosphate + H(+)</text>
        <dbReference type="Rhea" id="RHEA:13065"/>
        <dbReference type="ChEBI" id="CHEBI:15377"/>
        <dbReference type="ChEBI" id="CHEBI:15378"/>
        <dbReference type="ChEBI" id="CHEBI:30616"/>
        <dbReference type="ChEBI" id="CHEBI:43474"/>
        <dbReference type="ChEBI" id="CHEBI:456216"/>
    </reaction>
</comment>
<proteinExistence type="inferred from homology"/>
<comment type="similarity">
    <text evidence="1">Belongs to the ParA family.</text>
</comment>
<evidence type="ECO:0000256" key="4">
    <source>
        <dbReference type="ARBA" id="ARBA00071824"/>
    </source>
</evidence>
<evidence type="ECO:0000259" key="5">
    <source>
        <dbReference type="Pfam" id="PF13614"/>
    </source>
</evidence>
<accession>A0A285IHA2</accession>
<dbReference type="Proteomes" id="UP000219573">
    <property type="component" value="Unassembled WGS sequence"/>
</dbReference>
<dbReference type="CDD" id="cd02042">
    <property type="entry name" value="ParAB_family"/>
    <property type="match status" value="1"/>
</dbReference>
<evidence type="ECO:0000256" key="2">
    <source>
        <dbReference type="ARBA" id="ARBA00049360"/>
    </source>
</evidence>
<evidence type="ECO:0000313" key="6">
    <source>
        <dbReference type="EMBL" id="SNY47380.1"/>
    </source>
</evidence>
<feature type="domain" description="AAA" evidence="5">
    <location>
        <begin position="6"/>
        <end position="179"/>
    </location>
</feature>
<gene>
    <name evidence="6" type="ORF">SAMN06265827_1506</name>
</gene>
<dbReference type="InterPro" id="IPR027417">
    <property type="entry name" value="P-loop_NTPase"/>
</dbReference>
<dbReference type="InterPro" id="IPR050678">
    <property type="entry name" value="DNA_Partitioning_ATPase"/>
</dbReference>
<keyword evidence="7" id="KW-1185">Reference proteome</keyword>
<protein>
    <recommendedName>
        <fullName evidence="4">Sporulation initiation inhibitor protein Soj</fullName>
    </recommendedName>
</protein>
<organism evidence="6 7">
    <name type="scientific">Orenia metallireducens</name>
    <dbReference type="NCBI Taxonomy" id="1413210"/>
    <lineage>
        <taxon>Bacteria</taxon>
        <taxon>Bacillati</taxon>
        <taxon>Bacillota</taxon>
        <taxon>Clostridia</taxon>
        <taxon>Halanaerobiales</taxon>
        <taxon>Halobacteroidaceae</taxon>
        <taxon>Orenia</taxon>
    </lineage>
</organism>
<evidence type="ECO:0000256" key="1">
    <source>
        <dbReference type="ARBA" id="ARBA00006976"/>
    </source>
</evidence>
<dbReference type="FunFam" id="3.40.50.300:FF:000285">
    <property type="entry name" value="Sporulation initiation inhibitor Soj"/>
    <property type="match status" value="1"/>
</dbReference>
<dbReference type="Pfam" id="PF13614">
    <property type="entry name" value="AAA_31"/>
    <property type="match status" value="1"/>
</dbReference>